<dbReference type="Proteomes" id="UP000018072">
    <property type="component" value="Unassembled WGS sequence"/>
</dbReference>
<reference evidence="3" key="1">
    <citation type="submission" date="2012-11" db="EMBL/GenBank/DDBJ databases">
        <title>Dependencies among metagenomic species, viruses, plasmids and units of genetic variation.</title>
        <authorList>
            <person name="Nielsen H.B."/>
            <person name="Almeida M."/>
            <person name="Juncker A.S."/>
            <person name="Rasmussen S."/>
            <person name="Li J."/>
            <person name="Sunagawa S."/>
            <person name="Plichta D."/>
            <person name="Gautier L."/>
            <person name="Le Chatelier E."/>
            <person name="Peletier E."/>
            <person name="Bonde I."/>
            <person name="Nielsen T."/>
            <person name="Manichanh C."/>
            <person name="Arumugam M."/>
            <person name="Batto J."/>
            <person name="Santos M.B.Q.D."/>
            <person name="Blom N."/>
            <person name="Borruel N."/>
            <person name="Burgdorf K.S."/>
            <person name="Boumezbeur F."/>
            <person name="Casellas F."/>
            <person name="Dore J."/>
            <person name="Guarner F."/>
            <person name="Hansen T."/>
            <person name="Hildebrand F."/>
            <person name="Kaas R.S."/>
            <person name="Kennedy S."/>
            <person name="Kristiansen K."/>
            <person name="Kultima J.R."/>
            <person name="Leonard P."/>
            <person name="Levenez F."/>
            <person name="Lund O."/>
            <person name="Moumen B."/>
            <person name="Le Paslier D."/>
            <person name="Pons N."/>
            <person name="Pedersen O."/>
            <person name="Prifti E."/>
            <person name="Qin J."/>
            <person name="Raes J."/>
            <person name="Tap J."/>
            <person name="Tims S."/>
            <person name="Ussery D.W."/>
            <person name="Yamada T."/>
            <person name="MetaHit consortium"/>
            <person name="Renault P."/>
            <person name="Sicheritz-Ponten T."/>
            <person name="Bork P."/>
            <person name="Wang J."/>
            <person name="Brunak S."/>
            <person name="Ehrlich S.D."/>
        </authorList>
    </citation>
    <scope>NUCLEOTIDE SEQUENCE [LARGE SCALE GENOMIC DNA]</scope>
</reference>
<evidence type="ECO:0000259" key="2">
    <source>
        <dbReference type="Pfam" id="PF05547"/>
    </source>
</evidence>
<proteinExistence type="predicted"/>
<dbReference type="RefSeq" id="WP_022430314.1">
    <property type="nucleotide sequence ID" value="NZ_FR899247.1"/>
</dbReference>
<dbReference type="InterPro" id="IPR008757">
    <property type="entry name" value="Peptidase_M6-like_domain"/>
</dbReference>
<keyword evidence="3" id="KW-0378">Hydrolase</keyword>
<comment type="caution">
    <text evidence="3">The sequence shown here is derived from an EMBL/GenBank/DDBJ whole genome shotgun (WGS) entry which is preliminary data.</text>
</comment>
<evidence type="ECO:0000256" key="1">
    <source>
        <dbReference type="SAM" id="SignalP"/>
    </source>
</evidence>
<dbReference type="AlphaFoldDB" id="R7H0E6"/>
<keyword evidence="1" id="KW-0732">Signal</keyword>
<dbReference type="EMBL" id="CBIT010000103">
    <property type="protein sequence ID" value="CDE31682.1"/>
    <property type="molecule type" value="Genomic_DNA"/>
</dbReference>
<feature type="signal peptide" evidence="1">
    <location>
        <begin position="1"/>
        <end position="18"/>
    </location>
</feature>
<evidence type="ECO:0000313" key="3">
    <source>
        <dbReference type="EMBL" id="CDE31682.1"/>
    </source>
</evidence>
<keyword evidence="3" id="KW-0645">Protease</keyword>
<dbReference type="Pfam" id="PF05547">
    <property type="entry name" value="Peptidase_M6"/>
    <property type="match status" value="1"/>
</dbReference>
<protein>
    <submittedName>
        <fullName evidence="3">M6 family metalloprotease domain protein</fullName>
    </submittedName>
</protein>
<keyword evidence="3" id="KW-0482">Metalloprotease</keyword>
<dbReference type="GO" id="GO:0008237">
    <property type="term" value="F:metallopeptidase activity"/>
    <property type="evidence" value="ECO:0007669"/>
    <property type="project" value="UniProtKB-KW"/>
</dbReference>
<accession>R7H0E6</accession>
<gene>
    <name evidence="3" type="ORF">BN741_01097</name>
</gene>
<sequence>MKKLYLMLSMLFAFGAAANAVPAKKLQKVITLTNGTQVSVELRGDEYLSWWEGTDGTAYRTTAADENVFEAFDLEAQKPAAAARRARTEQGRVARLARVKNSLKGADDKMRGLGGDHITYKGVKKGLVVLVDFKNKKFADGHDLEYYKNVINGKDFTDEEEGYVGSVRDYFLAQSNGQFELDFDVVGPVTMSKNYGYYGNDGAYQKDEKVYEMIKEACDGIQDKVNLKDYDWDGDGEADQVFFLYAGLGQASGGSASTIWPHESELRYWPCGVLSYSTGKINTYACANELQPEGQNSSRYISAGIGTICHEFSHCLGFADMYDTTGGGGYGMSVFDVMDQGSYNGNGFVPCNYTAFERIYAGWVEAIELIDPATVKDMKSVSDYGRPFIMYNYKNTNEYFLMENRQNTGWDEGLYGSNGLLITHVNYVPSRWANNSVNSSAEKIQCCTVVNADGSRENTQYSLQGDLYPYEVKGVTMNDEFTDESEPAAKLYTKNSDNSYALGIPITQIKRSKGSVSFLVCGGDDKNVIDNTFNGVVDGINGVTVVKKTVDNRIYSIDGRYLGTDASALGKGIYVVGGKKIVK</sequence>
<dbReference type="PANTHER" id="PTHR41775">
    <property type="entry name" value="SECRETED PROTEIN-RELATED"/>
    <property type="match status" value="1"/>
</dbReference>
<name>R7H0E6_9BACT</name>
<dbReference type="STRING" id="1263103.BN741_01097"/>
<dbReference type="SUPFAM" id="SSF55486">
    <property type="entry name" value="Metalloproteases ('zincins'), catalytic domain"/>
    <property type="match status" value="1"/>
</dbReference>
<dbReference type="NCBIfam" id="TIGR03296">
    <property type="entry name" value="M6dom_TIGR03296"/>
    <property type="match status" value="1"/>
</dbReference>
<dbReference type="GO" id="GO:0006508">
    <property type="term" value="P:proteolysis"/>
    <property type="evidence" value="ECO:0007669"/>
    <property type="project" value="UniProtKB-KW"/>
</dbReference>
<feature type="chain" id="PRO_5004434297" evidence="1">
    <location>
        <begin position="19"/>
        <end position="583"/>
    </location>
</feature>
<feature type="domain" description="Peptidase M6-like" evidence="2">
    <location>
        <begin position="135"/>
        <end position="347"/>
    </location>
</feature>
<organism evidence="3">
    <name type="scientific">Leyella stercorea CAG:629</name>
    <dbReference type="NCBI Taxonomy" id="1263103"/>
    <lineage>
        <taxon>Bacteria</taxon>
        <taxon>Pseudomonadati</taxon>
        <taxon>Bacteroidota</taxon>
        <taxon>Bacteroidia</taxon>
        <taxon>Bacteroidales</taxon>
        <taxon>Prevotellaceae</taxon>
        <taxon>Leyella</taxon>
    </lineage>
</organism>
<dbReference type="PANTHER" id="PTHR41775:SF1">
    <property type="entry name" value="PEPTIDASE M6-LIKE DOMAIN-CONTAINING PROTEIN"/>
    <property type="match status" value="1"/>
</dbReference>